<organism evidence="3 4">
    <name type="scientific">Cupriavidus gilardii J11</name>
    <dbReference type="NCBI Taxonomy" id="936133"/>
    <lineage>
        <taxon>Bacteria</taxon>
        <taxon>Pseudomonadati</taxon>
        <taxon>Pseudomonadota</taxon>
        <taxon>Betaproteobacteria</taxon>
        <taxon>Burkholderiales</taxon>
        <taxon>Burkholderiaceae</taxon>
        <taxon>Cupriavidus</taxon>
    </lineage>
</organism>
<sequence>MNDALLSDACTLNKDILAASRRQSQRRTAGAPSAAQTDPPGSHMERLRPYLKADAQVRAGVYPETVIPGYTEGMRANAHYFSHPRWMDDWLAFVHRYPELRERWMAVLGTLDDKVLVDVGCGPGNLLATLGGQPRVAIGVDIAPGSLERAAGVGYVPLRADAHDMPLRSGIADVVAINGSLHHLDDMRRGLIEASRLVRPGGLLILDHDPQQSAWDFRGLALMLWRLPLYRWLKRGGHTAADNEQVWALATELHHRPGDGLTASLVRSTLAPLGFDIDIYPHSHFVGKEVMNGVMGRPPLKIRFAQRLSGIDPTSPEAALSLFVVARRRML</sequence>
<dbReference type="InterPro" id="IPR029063">
    <property type="entry name" value="SAM-dependent_MTases_sf"/>
</dbReference>
<dbReference type="InterPro" id="IPR013216">
    <property type="entry name" value="Methyltransf_11"/>
</dbReference>
<dbReference type="Gene3D" id="3.40.50.150">
    <property type="entry name" value="Vaccinia Virus protein VP39"/>
    <property type="match status" value="1"/>
</dbReference>
<evidence type="ECO:0000313" key="4">
    <source>
        <dbReference type="Proteomes" id="UP000318141"/>
    </source>
</evidence>
<dbReference type="InterPro" id="IPR050508">
    <property type="entry name" value="Methyltransf_Superfamily"/>
</dbReference>
<keyword evidence="3" id="KW-0808">Transferase</keyword>
<keyword evidence="3" id="KW-0489">Methyltransferase</keyword>
<accession>A0A562B9K1</accession>
<feature type="region of interest" description="Disordered" evidence="1">
    <location>
        <begin position="21"/>
        <end position="44"/>
    </location>
</feature>
<feature type="domain" description="Methyltransferase type 11" evidence="2">
    <location>
        <begin position="117"/>
        <end position="206"/>
    </location>
</feature>
<comment type="caution">
    <text evidence="3">The sequence shown here is derived from an EMBL/GenBank/DDBJ whole genome shotgun (WGS) entry which is preliminary data.</text>
</comment>
<dbReference type="CDD" id="cd02440">
    <property type="entry name" value="AdoMet_MTases"/>
    <property type="match status" value="1"/>
</dbReference>
<dbReference type="PANTHER" id="PTHR42912">
    <property type="entry name" value="METHYLTRANSFERASE"/>
    <property type="match status" value="1"/>
</dbReference>
<dbReference type="GO" id="GO:0032259">
    <property type="term" value="P:methylation"/>
    <property type="evidence" value="ECO:0007669"/>
    <property type="project" value="UniProtKB-KW"/>
</dbReference>
<name>A0A562B9K1_9BURK</name>
<keyword evidence="3" id="KW-0830">Ubiquinone</keyword>
<dbReference type="EMBL" id="VLJN01000034">
    <property type="protein sequence ID" value="TWG81813.1"/>
    <property type="molecule type" value="Genomic_DNA"/>
</dbReference>
<dbReference type="AlphaFoldDB" id="A0A562B9K1"/>
<dbReference type="Pfam" id="PF08241">
    <property type="entry name" value="Methyltransf_11"/>
    <property type="match status" value="1"/>
</dbReference>
<reference evidence="3 4" key="1">
    <citation type="submission" date="2019-07" db="EMBL/GenBank/DDBJ databases">
        <title>Genome sequencing of lignin-degrading bacterial isolates.</title>
        <authorList>
            <person name="Gladden J."/>
        </authorList>
    </citation>
    <scope>NUCLEOTIDE SEQUENCE [LARGE SCALE GENOMIC DNA]</scope>
    <source>
        <strain evidence="3 4">J11</strain>
    </source>
</reference>
<dbReference type="GO" id="GO:0008757">
    <property type="term" value="F:S-adenosylmethionine-dependent methyltransferase activity"/>
    <property type="evidence" value="ECO:0007669"/>
    <property type="project" value="InterPro"/>
</dbReference>
<dbReference type="PANTHER" id="PTHR42912:SF93">
    <property type="entry name" value="N6-ADENOSINE-METHYLTRANSFERASE TMT1A"/>
    <property type="match status" value="1"/>
</dbReference>
<dbReference type="Proteomes" id="UP000318141">
    <property type="component" value="Unassembled WGS sequence"/>
</dbReference>
<keyword evidence="4" id="KW-1185">Reference proteome</keyword>
<evidence type="ECO:0000256" key="1">
    <source>
        <dbReference type="SAM" id="MobiDB-lite"/>
    </source>
</evidence>
<proteinExistence type="predicted"/>
<evidence type="ECO:0000259" key="2">
    <source>
        <dbReference type="Pfam" id="PF08241"/>
    </source>
</evidence>
<evidence type="ECO:0000313" key="3">
    <source>
        <dbReference type="EMBL" id="TWG81813.1"/>
    </source>
</evidence>
<gene>
    <name evidence="3" type="ORF">L602_000400001320</name>
</gene>
<dbReference type="SUPFAM" id="SSF53335">
    <property type="entry name" value="S-adenosyl-L-methionine-dependent methyltransferases"/>
    <property type="match status" value="1"/>
</dbReference>
<protein>
    <submittedName>
        <fullName evidence="3">Methylase involved in ubiquinone/menaquinone biosynthesis</fullName>
    </submittedName>
</protein>